<dbReference type="GO" id="GO:0046624">
    <property type="term" value="F:sphingolipid transporter activity"/>
    <property type="evidence" value="ECO:0007669"/>
    <property type="project" value="TreeGrafter"/>
</dbReference>
<evidence type="ECO:0000256" key="3">
    <source>
        <dbReference type="ARBA" id="ARBA00022692"/>
    </source>
</evidence>
<feature type="transmembrane region" description="Helical" evidence="8">
    <location>
        <begin position="358"/>
        <end position="379"/>
    </location>
</feature>
<feature type="transmembrane region" description="Helical" evidence="8">
    <location>
        <begin position="325"/>
        <end position="346"/>
    </location>
</feature>
<dbReference type="PANTHER" id="PTHR23505">
    <property type="entry name" value="SPINSTER"/>
    <property type="match status" value="1"/>
</dbReference>
<dbReference type="GO" id="GO:0012505">
    <property type="term" value="C:endomembrane system"/>
    <property type="evidence" value="ECO:0007669"/>
    <property type="project" value="UniProtKB-SubCell"/>
</dbReference>
<dbReference type="AlphaFoldDB" id="A0A8D2LRY1"/>
<feature type="transmembrane region" description="Helical" evidence="8">
    <location>
        <begin position="275"/>
        <end position="297"/>
    </location>
</feature>
<protein>
    <submittedName>
        <fullName evidence="10">Sphingolipid transporter 2</fullName>
    </submittedName>
</protein>
<keyword evidence="4 8" id="KW-1133">Transmembrane helix</keyword>
<evidence type="ECO:0000256" key="4">
    <source>
        <dbReference type="ARBA" id="ARBA00022989"/>
    </source>
</evidence>
<evidence type="ECO:0000256" key="1">
    <source>
        <dbReference type="ARBA" id="ARBA00004127"/>
    </source>
</evidence>
<feature type="transmembrane region" description="Helical" evidence="8">
    <location>
        <begin position="459"/>
        <end position="483"/>
    </location>
</feature>
<evidence type="ECO:0000256" key="7">
    <source>
        <dbReference type="ARBA" id="ARBA00024338"/>
    </source>
</evidence>
<keyword evidence="11" id="KW-1185">Reference proteome</keyword>
<evidence type="ECO:0000313" key="10">
    <source>
        <dbReference type="Ensembl" id="ENSVKKP00000025519.1"/>
    </source>
</evidence>
<dbReference type="PANTHER" id="PTHR23505:SF4">
    <property type="entry name" value="SPHINGOSINE-1-PHOSPHATE TRANSPORTER SPNS2"/>
    <property type="match status" value="1"/>
</dbReference>
<accession>A0A8D2LRY1</accession>
<evidence type="ECO:0000259" key="9">
    <source>
        <dbReference type="PROSITE" id="PS50850"/>
    </source>
</evidence>
<keyword evidence="3 8" id="KW-0812">Transmembrane</keyword>
<evidence type="ECO:0000256" key="2">
    <source>
        <dbReference type="ARBA" id="ARBA00022448"/>
    </source>
</evidence>
<dbReference type="Pfam" id="PF07690">
    <property type="entry name" value="MFS_1"/>
    <property type="match status" value="1"/>
</dbReference>
<dbReference type="PROSITE" id="PS50850">
    <property type="entry name" value="MFS"/>
    <property type="match status" value="1"/>
</dbReference>
<dbReference type="Ensembl" id="ENSVKKT00000026134.1">
    <property type="protein sequence ID" value="ENSVKKP00000025519.1"/>
    <property type="gene ID" value="ENSVKKG00000016750.1"/>
</dbReference>
<reference evidence="10" key="1">
    <citation type="submission" date="2025-08" db="UniProtKB">
        <authorList>
            <consortium name="Ensembl"/>
        </authorList>
    </citation>
    <scope>IDENTIFICATION</scope>
</reference>
<dbReference type="GO" id="GO:0022857">
    <property type="term" value="F:transmembrane transporter activity"/>
    <property type="evidence" value="ECO:0007669"/>
    <property type="project" value="InterPro"/>
</dbReference>
<sequence length="502" mass="53671">RGAPRCGCLEALGSRSSCGGLQSRGKALVRTLSGALHEPGAAKGAGGAERGSQAAPSLGRARVAAAAILSAGNVLNYLDRYTVAGVLLDIQQHFGVRDSGAGLLQTVFICSFMVAAPIFGYLGDRFNRKIILSCGIFFWSAVTFSSSFITEQYFWLFVLSRGLVGIGEASYSTIAPTIIGDLFTKNTRTLMLSVFYFAIPLGSGLGYITGSSVKQAAGHWHWALRVSPLLGMITGTLILIFVPAAKRGNAEQLGAQLKARTSWLRDMRALIRNRSYVFSSLATSAVSFATGALGMWIPLYLHRAQVVQKTAETCTSQPCGTKDSLIFGAITCFTGFLGVITGAGATKWCRLKTQRADPLVCAVGMLGSAIFTCLIFVAAKSSIVGAYVSLPLTFCFSRTSFPLQYVVIPTRRATAVALQSFTSHLLGDAGSPYLIGFISDVIQQSTKESPLWEFLSLGYALMLCPFVVVLGGMFFLATALFFLSDRAKAEQHRHVVPPACFN</sequence>
<name>A0A8D2LRY1_VARKO</name>
<dbReference type="SUPFAM" id="SSF103473">
    <property type="entry name" value="MFS general substrate transporter"/>
    <property type="match status" value="1"/>
</dbReference>
<keyword evidence="5" id="KW-0445">Lipid transport</keyword>
<dbReference type="GO" id="GO:0016020">
    <property type="term" value="C:membrane"/>
    <property type="evidence" value="ECO:0007669"/>
    <property type="project" value="TreeGrafter"/>
</dbReference>
<evidence type="ECO:0000256" key="8">
    <source>
        <dbReference type="SAM" id="Phobius"/>
    </source>
</evidence>
<dbReference type="InterPro" id="IPR044770">
    <property type="entry name" value="MFS_spinster-like"/>
</dbReference>
<feature type="transmembrane region" description="Helical" evidence="8">
    <location>
        <begin position="155"/>
        <end position="178"/>
    </location>
</feature>
<dbReference type="InterPro" id="IPR011701">
    <property type="entry name" value="MFS"/>
</dbReference>
<organism evidence="10 11">
    <name type="scientific">Varanus komodoensis</name>
    <name type="common">Komodo dragon</name>
    <dbReference type="NCBI Taxonomy" id="61221"/>
    <lineage>
        <taxon>Eukaryota</taxon>
        <taxon>Metazoa</taxon>
        <taxon>Chordata</taxon>
        <taxon>Craniata</taxon>
        <taxon>Vertebrata</taxon>
        <taxon>Euteleostomi</taxon>
        <taxon>Lepidosauria</taxon>
        <taxon>Squamata</taxon>
        <taxon>Bifurcata</taxon>
        <taxon>Unidentata</taxon>
        <taxon>Episquamata</taxon>
        <taxon>Toxicofera</taxon>
        <taxon>Anguimorpha</taxon>
        <taxon>Paleoanguimorpha</taxon>
        <taxon>Varanoidea</taxon>
        <taxon>Varanidae</taxon>
        <taxon>Varanus</taxon>
    </lineage>
</organism>
<proteinExistence type="inferred from homology"/>
<comment type="subcellular location">
    <subcellularLocation>
        <location evidence="1">Endomembrane system</location>
        <topology evidence="1">Multi-pass membrane protein</topology>
    </subcellularLocation>
</comment>
<feature type="transmembrane region" description="Helical" evidence="8">
    <location>
        <begin position="103"/>
        <end position="123"/>
    </location>
</feature>
<evidence type="ECO:0000256" key="6">
    <source>
        <dbReference type="ARBA" id="ARBA00023136"/>
    </source>
</evidence>
<dbReference type="FunFam" id="1.20.1250.20:FF:000097">
    <property type="entry name" value="protein spinster homolog 1"/>
    <property type="match status" value="1"/>
</dbReference>
<dbReference type="InterPro" id="IPR020846">
    <property type="entry name" value="MFS_dom"/>
</dbReference>
<dbReference type="CDD" id="cd17328">
    <property type="entry name" value="MFS_spinster_like"/>
    <property type="match status" value="1"/>
</dbReference>
<evidence type="ECO:0000256" key="5">
    <source>
        <dbReference type="ARBA" id="ARBA00023055"/>
    </source>
</evidence>
<feature type="transmembrane region" description="Helical" evidence="8">
    <location>
        <begin position="130"/>
        <end position="149"/>
    </location>
</feature>
<keyword evidence="6 8" id="KW-0472">Membrane</keyword>
<feature type="domain" description="Major facilitator superfamily (MFS) profile" evidence="9">
    <location>
        <begin position="65"/>
        <end position="488"/>
    </location>
</feature>
<feature type="transmembrane region" description="Helical" evidence="8">
    <location>
        <begin position="190"/>
        <end position="210"/>
    </location>
</feature>
<feature type="transmembrane region" description="Helical" evidence="8">
    <location>
        <begin position="222"/>
        <end position="242"/>
    </location>
</feature>
<dbReference type="InterPro" id="IPR036259">
    <property type="entry name" value="MFS_trans_sf"/>
</dbReference>
<dbReference type="Gene3D" id="1.20.1250.20">
    <property type="entry name" value="MFS general substrate transporter like domains"/>
    <property type="match status" value="1"/>
</dbReference>
<dbReference type="Proteomes" id="UP000694545">
    <property type="component" value="Unplaced"/>
</dbReference>
<dbReference type="GO" id="GO:0003376">
    <property type="term" value="P:sphingosine-1-phosphate receptor signaling pathway"/>
    <property type="evidence" value="ECO:0007669"/>
    <property type="project" value="TreeGrafter"/>
</dbReference>
<keyword evidence="2" id="KW-0813">Transport</keyword>
<evidence type="ECO:0000313" key="11">
    <source>
        <dbReference type="Proteomes" id="UP000694545"/>
    </source>
</evidence>
<reference evidence="10" key="2">
    <citation type="submission" date="2025-09" db="UniProtKB">
        <authorList>
            <consortium name="Ensembl"/>
        </authorList>
    </citation>
    <scope>IDENTIFICATION</scope>
</reference>
<comment type="similarity">
    <text evidence="7">Belongs to the major facilitator superfamily. Spinster (TC 2.A.1.49) family.</text>
</comment>